<dbReference type="RefSeq" id="WP_209356923.1">
    <property type="nucleotide sequence ID" value="NZ_CP060010.1"/>
</dbReference>
<feature type="transmembrane region" description="Helical" evidence="1">
    <location>
        <begin position="12"/>
        <end position="31"/>
    </location>
</feature>
<organism evidence="2 3">
    <name type="scientific">Cognatishimia activa</name>
    <dbReference type="NCBI Taxonomy" id="1715691"/>
    <lineage>
        <taxon>Bacteria</taxon>
        <taxon>Pseudomonadati</taxon>
        <taxon>Pseudomonadota</taxon>
        <taxon>Alphaproteobacteria</taxon>
        <taxon>Rhodobacterales</taxon>
        <taxon>Paracoccaceae</taxon>
        <taxon>Cognatishimia</taxon>
    </lineage>
</organism>
<keyword evidence="1" id="KW-0812">Transmembrane</keyword>
<dbReference type="Proteomes" id="UP000665026">
    <property type="component" value="Chromosome"/>
</dbReference>
<dbReference type="KEGG" id="cact:HZ995_01460"/>
<reference evidence="2" key="1">
    <citation type="submission" date="2020-07" db="EMBL/GenBank/DDBJ databases">
        <title>Genome sequences of bacteria associated with the marine, planktonic diatom Thalassiosira profunda strain ECT2AJA-044.</title>
        <authorList>
            <person name="Gargas C.B."/>
            <person name="Roberts W.R."/>
            <person name="Alverson A.J."/>
        </authorList>
    </citation>
    <scope>NUCLEOTIDE SEQUENCE</scope>
    <source>
        <strain evidence="2">ECT2AJA-044</strain>
    </source>
</reference>
<proteinExistence type="predicted"/>
<accession>A0A975I7T1</accession>
<sequence length="72" mass="7161">MLDNAKKAIGALTEIGIALLALAIVASLLVGPSNMAFLGDVVGNITALVSQLGSAGLAGLISLGVVLWLFRG</sequence>
<gene>
    <name evidence="2" type="ORF">HZ995_01460</name>
</gene>
<dbReference type="EMBL" id="CP060010">
    <property type="protein sequence ID" value="QTN36220.1"/>
    <property type="molecule type" value="Genomic_DNA"/>
</dbReference>
<evidence type="ECO:0000313" key="3">
    <source>
        <dbReference type="Proteomes" id="UP000665026"/>
    </source>
</evidence>
<keyword evidence="1" id="KW-0472">Membrane</keyword>
<name>A0A975I7T1_9RHOB</name>
<dbReference type="AlphaFoldDB" id="A0A975I7T1"/>
<evidence type="ECO:0000256" key="1">
    <source>
        <dbReference type="SAM" id="Phobius"/>
    </source>
</evidence>
<evidence type="ECO:0000313" key="2">
    <source>
        <dbReference type="EMBL" id="QTN36220.1"/>
    </source>
</evidence>
<keyword evidence="1" id="KW-1133">Transmembrane helix</keyword>
<protein>
    <submittedName>
        <fullName evidence="2">Uncharacterized protein</fullName>
    </submittedName>
</protein>
<feature type="transmembrane region" description="Helical" evidence="1">
    <location>
        <begin position="51"/>
        <end position="70"/>
    </location>
</feature>